<sequence length="194" mass="21042">MADLLTSQNANAQLIDEQVHQVRLELIEGKGENAGKVFARGEFGHAAKPTANGRLYQHPIWESNIGRLAENLSARKVLGELDHPSDGRTALQRASHIITNLQLEGDRVIGEAEILDTAKGRDLKAILAAGVPVGISSRGYGSTKPNGKGHDVVQEDYKLVTFDFVAEPADDTAYPEAFFEGVEFPMSTPMDTMT</sequence>
<organism evidence="1">
    <name type="scientific">marine sediment metagenome</name>
    <dbReference type="NCBI Taxonomy" id="412755"/>
    <lineage>
        <taxon>unclassified sequences</taxon>
        <taxon>metagenomes</taxon>
        <taxon>ecological metagenomes</taxon>
    </lineage>
</organism>
<reference evidence="1" key="1">
    <citation type="journal article" date="2014" name="Front. Microbiol.">
        <title>High frequency of phylogenetically diverse reductive dehalogenase-homologous genes in deep subseafloor sedimentary metagenomes.</title>
        <authorList>
            <person name="Kawai M."/>
            <person name="Futagami T."/>
            <person name="Toyoda A."/>
            <person name="Takaki Y."/>
            <person name="Nishi S."/>
            <person name="Hori S."/>
            <person name="Arai W."/>
            <person name="Tsubouchi T."/>
            <person name="Morono Y."/>
            <person name="Uchiyama I."/>
            <person name="Ito T."/>
            <person name="Fujiyama A."/>
            <person name="Inagaki F."/>
            <person name="Takami H."/>
        </authorList>
    </citation>
    <scope>NUCLEOTIDE SEQUENCE</scope>
    <source>
        <strain evidence="1">Expedition CK06-06</strain>
    </source>
</reference>
<protein>
    <submittedName>
        <fullName evidence="1">Uncharacterized protein</fullName>
    </submittedName>
</protein>
<accession>X0UBL8</accession>
<evidence type="ECO:0000313" key="1">
    <source>
        <dbReference type="EMBL" id="GAF85875.1"/>
    </source>
</evidence>
<dbReference type="AlphaFoldDB" id="X0UBL8"/>
<gene>
    <name evidence="1" type="ORF">S01H1_30482</name>
</gene>
<comment type="caution">
    <text evidence="1">The sequence shown here is derived from an EMBL/GenBank/DDBJ whole genome shotgun (WGS) entry which is preliminary data.</text>
</comment>
<feature type="non-terminal residue" evidence="1">
    <location>
        <position position="194"/>
    </location>
</feature>
<dbReference type="InterPro" id="IPR005082">
    <property type="entry name" value="Peptidase_U9_T4_prohead"/>
</dbReference>
<proteinExistence type="predicted"/>
<dbReference type="Pfam" id="PF03420">
    <property type="entry name" value="Peptidase_S77"/>
    <property type="match status" value="1"/>
</dbReference>
<name>X0UBL8_9ZZZZ</name>
<dbReference type="EMBL" id="BARS01018761">
    <property type="protein sequence ID" value="GAF85875.1"/>
    <property type="molecule type" value="Genomic_DNA"/>
</dbReference>